<dbReference type="Gene3D" id="1.20.58.60">
    <property type="match status" value="2"/>
</dbReference>
<evidence type="ECO:0000313" key="3">
    <source>
        <dbReference type="Proteomes" id="UP001159427"/>
    </source>
</evidence>
<dbReference type="SMART" id="SM00150">
    <property type="entry name" value="SPEC"/>
    <property type="match status" value="2"/>
</dbReference>
<name>A0ABN8T0R5_9CNID</name>
<dbReference type="PANTHER" id="PTHR11915">
    <property type="entry name" value="SPECTRIN/FILAMIN RELATED CYTOSKELETAL PROTEIN"/>
    <property type="match status" value="1"/>
</dbReference>
<keyword evidence="3" id="KW-1185">Reference proteome</keyword>
<keyword evidence="1" id="KW-0677">Repeat</keyword>
<dbReference type="CDD" id="cd00176">
    <property type="entry name" value="SPEC"/>
    <property type="match status" value="1"/>
</dbReference>
<accession>A0ABN8T0R5</accession>
<dbReference type="EMBL" id="CALNXI010005046">
    <property type="protein sequence ID" value="CAH3196872.1"/>
    <property type="molecule type" value="Genomic_DNA"/>
</dbReference>
<reference evidence="2 3" key="1">
    <citation type="submission" date="2022-05" db="EMBL/GenBank/DDBJ databases">
        <authorList>
            <consortium name="Genoscope - CEA"/>
            <person name="William W."/>
        </authorList>
    </citation>
    <scope>NUCLEOTIDE SEQUENCE [LARGE SCALE GENOMIC DNA]</scope>
</reference>
<dbReference type="InterPro" id="IPR018159">
    <property type="entry name" value="Spectrin/alpha-actinin"/>
</dbReference>
<evidence type="ECO:0000256" key="1">
    <source>
        <dbReference type="ARBA" id="ARBA00022737"/>
    </source>
</evidence>
<dbReference type="Pfam" id="PF00435">
    <property type="entry name" value="Spectrin"/>
    <property type="match status" value="2"/>
</dbReference>
<feature type="non-terminal residue" evidence="2">
    <location>
        <position position="344"/>
    </location>
</feature>
<proteinExistence type="predicted"/>
<evidence type="ECO:0008006" key="4">
    <source>
        <dbReference type="Google" id="ProtNLM"/>
    </source>
</evidence>
<gene>
    <name evidence="2" type="ORF">PEVE_00033805</name>
</gene>
<evidence type="ECO:0000313" key="2">
    <source>
        <dbReference type="EMBL" id="CAH3196872.1"/>
    </source>
</evidence>
<dbReference type="InterPro" id="IPR002017">
    <property type="entry name" value="Spectrin_repeat"/>
</dbReference>
<comment type="caution">
    <text evidence="2">The sequence shown here is derived from an EMBL/GenBank/DDBJ whole genome shotgun (WGS) entry which is preliminary data.</text>
</comment>
<dbReference type="Proteomes" id="UP001159427">
    <property type="component" value="Unassembled WGS sequence"/>
</dbReference>
<protein>
    <recommendedName>
        <fullName evidence="4">Dystrophin</fullName>
    </recommendedName>
</protein>
<dbReference type="SUPFAM" id="SSF46966">
    <property type="entry name" value="Spectrin repeat"/>
    <property type="match status" value="2"/>
</dbReference>
<organism evidence="2 3">
    <name type="scientific">Porites evermanni</name>
    <dbReference type="NCBI Taxonomy" id="104178"/>
    <lineage>
        <taxon>Eukaryota</taxon>
        <taxon>Metazoa</taxon>
        <taxon>Cnidaria</taxon>
        <taxon>Anthozoa</taxon>
        <taxon>Hexacorallia</taxon>
        <taxon>Scleractinia</taxon>
        <taxon>Fungiina</taxon>
        <taxon>Poritidae</taxon>
        <taxon>Porites</taxon>
    </lineage>
</organism>
<sequence length="344" mass="40156">MEPEMTSTVDYGKQLALNESLSSENRKGVSEDAKYLEERWRALMKSTDEEYARRVVYIQLGEAQAKQSHLATWHERCDELQEWVTDRYTRLRSRPTSPEASFGGIKRQQSVIEDLVKDLVSKQGEVNEIIDEGNQFIEDKSLLEGERRIAHEKMIALHNDWNKLATLTSGKQQSVQVLLLEKEQQHLDKTQNWRRKIDPLMMWISSAETRLNTHFEIAPDLDTVKKQKRELEDFNDDMLSHQREVSDTLVYGDKLLKDSELPEDDRTAIQKEVLDLSHRWENLEELVSWKTDRIEDTIVKLKIQQEDKLQKWHEDLGDINGWVMKTRVKVDAQVTLASDVDGAL</sequence>